<dbReference type="PANTHER" id="PTHR42681">
    <property type="entry name" value="MALONYL-COA-ACYL CARRIER PROTEIN TRANSACYLASE, MITOCHONDRIAL"/>
    <property type="match status" value="1"/>
</dbReference>
<dbReference type="InterPro" id="IPR014043">
    <property type="entry name" value="Acyl_transferase_dom"/>
</dbReference>
<evidence type="ECO:0000256" key="1">
    <source>
        <dbReference type="ARBA" id="ARBA00013258"/>
    </source>
</evidence>
<proteinExistence type="predicted"/>
<dbReference type="GeneID" id="18936905"/>
<evidence type="ECO:0000256" key="4">
    <source>
        <dbReference type="ARBA" id="ARBA00048462"/>
    </source>
</evidence>
<dbReference type="InterPro" id="IPR050858">
    <property type="entry name" value="Mal-CoA-ACP_Trans/PKS_FabD"/>
</dbReference>
<dbReference type="VEuPathDB" id="FungiDB:MELLADRAFT_94506"/>
<dbReference type="InParanoid" id="F4RBN4"/>
<gene>
    <name evidence="7" type="ORF">MELLADRAFT_94506</name>
</gene>
<dbReference type="STRING" id="747676.F4RBN4"/>
<dbReference type="RefSeq" id="XP_007406605.1">
    <property type="nucleotide sequence ID" value="XM_007406543.1"/>
</dbReference>
<dbReference type="GO" id="GO:0006633">
    <property type="term" value="P:fatty acid biosynthetic process"/>
    <property type="evidence" value="ECO:0007669"/>
    <property type="project" value="InterPro"/>
</dbReference>
<accession>F4RBN4</accession>
<dbReference type="GO" id="GO:0004312">
    <property type="term" value="F:fatty acid synthase activity"/>
    <property type="evidence" value="ECO:0007669"/>
    <property type="project" value="InterPro"/>
</dbReference>
<dbReference type="EMBL" id="GL883095">
    <property type="protein sequence ID" value="EGG10304.1"/>
    <property type="molecule type" value="Genomic_DNA"/>
</dbReference>
<feature type="compositionally biased region" description="Polar residues" evidence="5">
    <location>
        <begin position="33"/>
        <end position="45"/>
    </location>
</feature>
<dbReference type="EC" id="2.3.1.39" evidence="1"/>
<reference evidence="8" key="1">
    <citation type="journal article" date="2011" name="Proc. Natl. Acad. Sci. U.S.A.">
        <title>Obligate biotrophy features unraveled by the genomic analysis of rust fungi.</title>
        <authorList>
            <person name="Duplessis S."/>
            <person name="Cuomo C.A."/>
            <person name="Lin Y.-C."/>
            <person name="Aerts A."/>
            <person name="Tisserant E."/>
            <person name="Veneault-Fourrey C."/>
            <person name="Joly D.L."/>
            <person name="Hacquard S."/>
            <person name="Amselem J."/>
            <person name="Cantarel B.L."/>
            <person name="Chiu R."/>
            <person name="Coutinho P.M."/>
            <person name="Feau N."/>
            <person name="Field M."/>
            <person name="Frey P."/>
            <person name="Gelhaye E."/>
            <person name="Goldberg J."/>
            <person name="Grabherr M.G."/>
            <person name="Kodira C.D."/>
            <person name="Kohler A."/>
            <person name="Kuees U."/>
            <person name="Lindquist E.A."/>
            <person name="Lucas S.M."/>
            <person name="Mago R."/>
            <person name="Mauceli E."/>
            <person name="Morin E."/>
            <person name="Murat C."/>
            <person name="Pangilinan J.L."/>
            <person name="Park R."/>
            <person name="Pearson M."/>
            <person name="Quesneville H."/>
            <person name="Rouhier N."/>
            <person name="Sakthikumar S."/>
            <person name="Salamov A.A."/>
            <person name="Schmutz J."/>
            <person name="Selles B."/>
            <person name="Shapiro H."/>
            <person name="Tanguay P."/>
            <person name="Tuskan G.A."/>
            <person name="Henrissat B."/>
            <person name="Van de Peer Y."/>
            <person name="Rouze P."/>
            <person name="Ellis J.G."/>
            <person name="Dodds P.N."/>
            <person name="Schein J.E."/>
            <person name="Zhong S."/>
            <person name="Hamelin R.C."/>
            <person name="Grigoriev I.V."/>
            <person name="Szabo L.J."/>
            <person name="Martin F."/>
        </authorList>
    </citation>
    <scope>NUCLEOTIDE SEQUENCE [LARGE SCALE GENOMIC DNA]</scope>
    <source>
        <strain evidence="8">98AG31 / pathotype 3-4-7</strain>
    </source>
</reference>
<dbReference type="HOGENOM" id="CLU_021759_0_0_1"/>
<evidence type="ECO:0000259" key="6">
    <source>
        <dbReference type="SMART" id="SM00827"/>
    </source>
</evidence>
<dbReference type="eggNOG" id="KOG2926">
    <property type="taxonomic scope" value="Eukaryota"/>
</dbReference>
<evidence type="ECO:0000313" key="8">
    <source>
        <dbReference type="Proteomes" id="UP000001072"/>
    </source>
</evidence>
<feature type="domain" description="Malonyl-CoA:ACP transacylase (MAT)" evidence="6">
    <location>
        <begin position="160"/>
        <end position="530"/>
    </location>
</feature>
<dbReference type="OrthoDB" id="1929172at2759"/>
<dbReference type="InterPro" id="IPR016035">
    <property type="entry name" value="Acyl_Trfase/lysoPLipase"/>
</dbReference>
<dbReference type="GO" id="GO:0004314">
    <property type="term" value="F:[acyl-carrier-protein] S-malonyltransferase activity"/>
    <property type="evidence" value="ECO:0007669"/>
    <property type="project" value="UniProtKB-EC"/>
</dbReference>
<evidence type="ECO:0000256" key="3">
    <source>
        <dbReference type="ARBA" id="ARBA00023315"/>
    </source>
</evidence>
<dbReference type="InterPro" id="IPR001227">
    <property type="entry name" value="Ac_transferase_dom_sf"/>
</dbReference>
<dbReference type="GO" id="GO:0005739">
    <property type="term" value="C:mitochondrion"/>
    <property type="evidence" value="ECO:0007669"/>
    <property type="project" value="TreeGrafter"/>
</dbReference>
<feature type="region of interest" description="Disordered" evidence="5">
    <location>
        <begin position="33"/>
        <end position="69"/>
    </location>
</feature>
<dbReference type="InterPro" id="IPR003965">
    <property type="entry name" value="Fatty_acid_synthase"/>
</dbReference>
<dbReference type="KEGG" id="mlr:MELLADRAFT_94506"/>
<dbReference type="GO" id="GO:0005835">
    <property type="term" value="C:fatty acid synthase complex"/>
    <property type="evidence" value="ECO:0007669"/>
    <property type="project" value="InterPro"/>
</dbReference>
<keyword evidence="2" id="KW-0808">Transferase</keyword>
<dbReference type="Proteomes" id="UP000001072">
    <property type="component" value="Unassembled WGS sequence"/>
</dbReference>
<dbReference type="Gene3D" id="3.40.366.10">
    <property type="entry name" value="Malonyl-Coenzyme A Acyl Carrier Protein, domain 2"/>
    <property type="match status" value="1"/>
</dbReference>
<dbReference type="PRINTS" id="PR01483">
    <property type="entry name" value="FASYNTHASE"/>
</dbReference>
<dbReference type="InterPro" id="IPR016036">
    <property type="entry name" value="Malonyl_transacylase_ACP-bd"/>
</dbReference>
<dbReference type="AlphaFoldDB" id="F4RBN4"/>
<organism evidence="8">
    <name type="scientific">Melampsora larici-populina (strain 98AG31 / pathotype 3-4-7)</name>
    <name type="common">Poplar leaf rust fungus</name>
    <dbReference type="NCBI Taxonomy" id="747676"/>
    <lineage>
        <taxon>Eukaryota</taxon>
        <taxon>Fungi</taxon>
        <taxon>Dikarya</taxon>
        <taxon>Basidiomycota</taxon>
        <taxon>Pucciniomycotina</taxon>
        <taxon>Pucciniomycetes</taxon>
        <taxon>Pucciniales</taxon>
        <taxon>Melampsoraceae</taxon>
        <taxon>Melampsora</taxon>
    </lineage>
</organism>
<dbReference type="SUPFAM" id="SSF52151">
    <property type="entry name" value="FabD/lysophospholipase-like"/>
    <property type="match status" value="1"/>
</dbReference>
<comment type="catalytic activity">
    <reaction evidence="4">
        <text>holo-[ACP] + malonyl-CoA = malonyl-[ACP] + CoA</text>
        <dbReference type="Rhea" id="RHEA:41792"/>
        <dbReference type="Rhea" id="RHEA-COMP:9623"/>
        <dbReference type="Rhea" id="RHEA-COMP:9685"/>
        <dbReference type="ChEBI" id="CHEBI:57287"/>
        <dbReference type="ChEBI" id="CHEBI:57384"/>
        <dbReference type="ChEBI" id="CHEBI:64479"/>
        <dbReference type="ChEBI" id="CHEBI:78449"/>
        <dbReference type="EC" id="2.3.1.39"/>
    </reaction>
</comment>
<keyword evidence="3" id="KW-0012">Acyltransferase</keyword>
<sequence>MTFAMTSSSSSALLRLISRRSAITISNVSCSFKSTKSTPSPQLNSLDDDSYYPVGPAEPSSPDDAYISRYRDPSHHDDYILLDHHHPYTFRARPTATQALPPRKRPPTFDAAQSSFEARVARLEMEGSWAGSLTYSGKTESTKLLPERRVEISKRGIGLCFPGSGSQYIGMGSFLLPHSKGFRDTWDEAEEALIGFERWRQSLDLVDRLHALGYTSDQANLLGGPMRRGATLGSNDPGLKHVVFNGPGHELTRSSNAQPAIFITSFAYLRALEVDYGASISNLIRAFSGHSSGEYTACAAAGVMSFANAVHLTRLHGLLTTRTLELKGLAPYTAIHLSDNQRAQMSALIINAPLYGLSDITRVLSASDTNASGLGPVEIASINSSTQIVLSGSRAGVLAACERLSELNIAHRAADLPCAAPFHCSFMTPASQGMAIALEAVTLNPPLRPIILSPPTGQASYTLTGDALRNHLASAIRSPVMWSNTVTGMPKSNLGVDTLVFVGPGKALANLCRKEIPDGIKSVSSLATAHDFETLAQELAT</sequence>
<dbReference type="Pfam" id="PF00698">
    <property type="entry name" value="Acyl_transf_1"/>
    <property type="match status" value="1"/>
</dbReference>
<keyword evidence="8" id="KW-1185">Reference proteome</keyword>
<dbReference type="SMART" id="SM00827">
    <property type="entry name" value="PKS_AT"/>
    <property type="match status" value="1"/>
</dbReference>
<protein>
    <recommendedName>
        <fullName evidence="1">[acyl-carrier-protein] S-malonyltransferase</fullName>
        <ecNumber evidence="1">2.3.1.39</ecNumber>
    </recommendedName>
</protein>
<name>F4RBN4_MELLP</name>
<dbReference type="SUPFAM" id="SSF55048">
    <property type="entry name" value="Probable ACP-binding domain of malonyl-CoA ACP transacylase"/>
    <property type="match status" value="1"/>
</dbReference>
<evidence type="ECO:0000256" key="5">
    <source>
        <dbReference type="SAM" id="MobiDB-lite"/>
    </source>
</evidence>
<dbReference type="Gene3D" id="3.30.70.250">
    <property type="entry name" value="Malonyl-CoA ACP transacylase, ACP-binding"/>
    <property type="match status" value="1"/>
</dbReference>
<dbReference type="PANTHER" id="PTHR42681:SF1">
    <property type="entry name" value="MALONYL-COA-ACYL CARRIER PROTEIN TRANSACYLASE, MITOCHONDRIAL"/>
    <property type="match status" value="1"/>
</dbReference>
<evidence type="ECO:0000256" key="2">
    <source>
        <dbReference type="ARBA" id="ARBA00022679"/>
    </source>
</evidence>
<evidence type="ECO:0000313" key="7">
    <source>
        <dbReference type="EMBL" id="EGG10304.1"/>
    </source>
</evidence>